<feature type="compositionally biased region" description="Low complexity" evidence="2">
    <location>
        <begin position="269"/>
        <end position="369"/>
    </location>
</feature>
<reference evidence="3 4" key="1">
    <citation type="submission" date="2016-10" db="EMBL/GenBank/DDBJ databases">
        <authorList>
            <person name="Cai Z."/>
        </authorList>
    </citation>
    <scope>NUCLEOTIDE SEQUENCE [LARGE SCALE GENOMIC DNA]</scope>
</reference>
<feature type="coiled-coil region" evidence="1">
    <location>
        <begin position="137"/>
        <end position="164"/>
    </location>
</feature>
<dbReference type="Proteomes" id="UP000256970">
    <property type="component" value="Unassembled WGS sequence"/>
</dbReference>
<dbReference type="AlphaFoldDB" id="A0A383W1L3"/>
<proteinExistence type="predicted"/>
<evidence type="ECO:0000256" key="1">
    <source>
        <dbReference type="SAM" id="Coils"/>
    </source>
</evidence>
<feature type="compositionally biased region" description="Polar residues" evidence="2">
    <location>
        <begin position="1"/>
        <end position="10"/>
    </location>
</feature>
<feature type="region of interest" description="Disordered" evidence="2">
    <location>
        <begin position="1"/>
        <end position="22"/>
    </location>
</feature>
<feature type="compositionally biased region" description="Low complexity" evidence="2">
    <location>
        <begin position="378"/>
        <end position="399"/>
    </location>
</feature>
<accession>A0A383W1L3</accession>
<evidence type="ECO:0000256" key="2">
    <source>
        <dbReference type="SAM" id="MobiDB-lite"/>
    </source>
</evidence>
<feature type="compositionally biased region" description="Gly residues" evidence="2">
    <location>
        <begin position="418"/>
        <end position="432"/>
    </location>
</feature>
<organism evidence="3 4">
    <name type="scientific">Tetradesmus obliquus</name>
    <name type="common">Green alga</name>
    <name type="synonym">Acutodesmus obliquus</name>
    <dbReference type="NCBI Taxonomy" id="3088"/>
    <lineage>
        <taxon>Eukaryota</taxon>
        <taxon>Viridiplantae</taxon>
        <taxon>Chlorophyta</taxon>
        <taxon>core chlorophytes</taxon>
        <taxon>Chlorophyceae</taxon>
        <taxon>CS clade</taxon>
        <taxon>Sphaeropleales</taxon>
        <taxon>Scenedesmaceae</taxon>
        <taxon>Tetradesmus</taxon>
    </lineage>
</organism>
<keyword evidence="1" id="KW-0175">Coiled coil</keyword>
<name>A0A383W1L3_TETOB</name>
<dbReference type="EMBL" id="FNXT01001022">
    <property type="protein sequence ID" value="SZX71019.1"/>
    <property type="molecule type" value="Genomic_DNA"/>
</dbReference>
<sequence length="438" mass="45554">MQGVASTSKAANRAFCRPSRPSRAHVTRAFAQAERRMVRLTVAGPPDGQPPRVIEVDDPLSSPAELIVTSEVPIQKAGITKSEAREQAAIIQAQREEITSLRRALAETQDVMYKGKSAYNDVVQTKDMQIAQLYELAASGVRERARLRQELSEMQQEMQGTKRQLHAFMASLMQLKNSMDSAGDGDMEHALELLQASSWTASLQGSLPPLSADEDVYMQLVQMQKLSNTLVQDMKEDEELMQQGLEPRSRPNSYDSLESLDSMDSIDLPVTPRSSSLSSSSSSSKPPVSSAPSIKAAAPAAASSKAAAPTPAAAAASSKVAAPVPAAASSKVAAPTPAAGSSSSAPATPRAPGAVPATPSSAPSSAPSTPKQPPVQPQAPAQPAAAPAAAPAAQPAAQPQQPPSKPNSNGGAPNFFPGLGGNGNSSNGGGGYYKTWKF</sequence>
<keyword evidence="4" id="KW-1185">Reference proteome</keyword>
<protein>
    <submittedName>
        <fullName evidence="3">Uncharacterized protein</fullName>
    </submittedName>
</protein>
<feature type="region of interest" description="Disordered" evidence="2">
    <location>
        <begin position="264"/>
        <end position="438"/>
    </location>
</feature>
<gene>
    <name evidence="3" type="ORF">BQ4739_LOCUS11168</name>
</gene>
<evidence type="ECO:0000313" key="4">
    <source>
        <dbReference type="Proteomes" id="UP000256970"/>
    </source>
</evidence>
<evidence type="ECO:0000313" key="3">
    <source>
        <dbReference type="EMBL" id="SZX71019.1"/>
    </source>
</evidence>